<evidence type="ECO:0000256" key="11">
    <source>
        <dbReference type="ARBA" id="ARBA00023224"/>
    </source>
</evidence>
<keyword evidence="10" id="KW-0325">Glycoprotein</keyword>
<dbReference type="CDD" id="cd13954">
    <property type="entry name" value="7tmA_OR"/>
    <property type="match status" value="1"/>
</dbReference>
<evidence type="ECO:0000259" key="14">
    <source>
        <dbReference type="PROSITE" id="PS50262"/>
    </source>
</evidence>
<dbReference type="PROSITE" id="PS00237">
    <property type="entry name" value="G_PROTEIN_RECEP_F1_1"/>
    <property type="match status" value="1"/>
</dbReference>
<evidence type="ECO:0000256" key="12">
    <source>
        <dbReference type="RuleBase" id="RU000688"/>
    </source>
</evidence>
<dbReference type="InterPro" id="IPR000725">
    <property type="entry name" value="Olfact_rcpt"/>
</dbReference>
<dbReference type="PRINTS" id="PR00237">
    <property type="entry name" value="GPCRRHODOPSN"/>
</dbReference>
<keyword evidence="6 13" id="KW-1133">Transmembrane helix</keyword>
<feature type="transmembrane region" description="Helical" evidence="13">
    <location>
        <begin position="102"/>
        <end position="126"/>
    </location>
</feature>
<evidence type="ECO:0000256" key="7">
    <source>
        <dbReference type="ARBA" id="ARBA00023040"/>
    </source>
</evidence>
<feature type="transmembrane region" description="Helical" evidence="13">
    <location>
        <begin position="197"/>
        <end position="220"/>
    </location>
</feature>
<organism evidence="15 16">
    <name type="scientific">Xenopus laevis</name>
    <name type="common">African clawed frog</name>
    <dbReference type="NCBI Taxonomy" id="8355"/>
    <lineage>
        <taxon>Eukaryota</taxon>
        <taxon>Metazoa</taxon>
        <taxon>Chordata</taxon>
        <taxon>Craniata</taxon>
        <taxon>Vertebrata</taxon>
        <taxon>Euteleostomi</taxon>
        <taxon>Amphibia</taxon>
        <taxon>Batrachia</taxon>
        <taxon>Anura</taxon>
        <taxon>Pipoidea</taxon>
        <taxon>Pipidae</taxon>
        <taxon>Xenopodinae</taxon>
        <taxon>Xenopus</taxon>
        <taxon>Xenopus</taxon>
    </lineage>
</organism>
<dbReference type="InterPro" id="IPR000276">
    <property type="entry name" value="GPCR_Rhodpsn"/>
</dbReference>
<accession>A0A974E0U7</accession>
<keyword evidence="2 13" id="KW-1003">Cell membrane</keyword>
<feature type="transmembrane region" description="Helical" evidence="13">
    <location>
        <begin position="235"/>
        <end position="252"/>
    </location>
</feature>
<dbReference type="Proteomes" id="UP000694892">
    <property type="component" value="Chromosome 1L"/>
</dbReference>
<dbReference type="EMBL" id="CM004466">
    <property type="protein sequence ID" value="OCU01740.1"/>
    <property type="molecule type" value="Genomic_DNA"/>
</dbReference>
<evidence type="ECO:0000256" key="10">
    <source>
        <dbReference type="ARBA" id="ARBA00023180"/>
    </source>
</evidence>
<evidence type="ECO:0000313" key="15">
    <source>
        <dbReference type="EMBL" id="OCU01740.1"/>
    </source>
</evidence>
<dbReference type="Pfam" id="PF00001">
    <property type="entry name" value="7tm_1"/>
    <property type="match status" value="1"/>
</dbReference>
<keyword evidence="9 12" id="KW-0675">Receptor</keyword>
<dbReference type="SUPFAM" id="SSF81321">
    <property type="entry name" value="Family A G protein-coupled receptor-like"/>
    <property type="match status" value="1"/>
</dbReference>
<feature type="domain" description="G-protein coupled receptors family 1 profile" evidence="14">
    <location>
        <begin position="3"/>
        <end position="250"/>
    </location>
</feature>
<evidence type="ECO:0000256" key="13">
    <source>
        <dbReference type="RuleBase" id="RU363047"/>
    </source>
</evidence>
<dbReference type="GO" id="GO:0004984">
    <property type="term" value="F:olfactory receptor activity"/>
    <property type="evidence" value="ECO:0007669"/>
    <property type="project" value="InterPro"/>
</dbReference>
<name>A0A974E0U7_XENLA</name>
<sequence length="271" mass="30550">MVGNLFIVAIVSMNRKFHKPMYFFLCNLAVIDICFTNTTVPNMLKVLIGKGKSISLHFCLIQMYTFFVTGTAEFLLLAVMSVDRYLAICYPLHYITIMQRRVCIQLIAGIWLVSLLSICAPATLIMRLTFCFNEIDHFFCDVGQLLQNSCADTSKIQIIIVANSSILIVSFLVTCVSYINIILVASKILSEGGRGKVLSTCLSHAIVVTLAYGSCIFMYLRPKPGQNFTFDKKVAILNTVVVPLINPFIYTMRNQDVKELFQDWVTIYSNK</sequence>
<dbReference type="FunFam" id="1.20.1070.10:FF:000010">
    <property type="entry name" value="Olfactory receptor"/>
    <property type="match status" value="1"/>
</dbReference>
<dbReference type="PANTHER" id="PTHR26454:SF171">
    <property type="entry name" value="OLFACTORY RECEPTOR"/>
    <property type="match status" value="1"/>
</dbReference>
<dbReference type="PRINTS" id="PR00245">
    <property type="entry name" value="OLFACTORYR"/>
</dbReference>
<comment type="similarity">
    <text evidence="12">Belongs to the G-protein coupled receptor 1 family.</text>
</comment>
<evidence type="ECO:0000256" key="6">
    <source>
        <dbReference type="ARBA" id="ARBA00022989"/>
    </source>
</evidence>
<evidence type="ECO:0000256" key="9">
    <source>
        <dbReference type="ARBA" id="ARBA00023170"/>
    </source>
</evidence>
<evidence type="ECO:0000256" key="1">
    <source>
        <dbReference type="ARBA" id="ARBA00004651"/>
    </source>
</evidence>
<feature type="transmembrane region" description="Helical" evidence="13">
    <location>
        <begin position="156"/>
        <end position="185"/>
    </location>
</feature>
<proteinExistence type="inferred from homology"/>
<dbReference type="PANTHER" id="PTHR26454">
    <property type="entry name" value="OLFACTORY RECEPTOR"/>
    <property type="match status" value="1"/>
</dbReference>
<keyword evidence="7 12" id="KW-0297">G-protein coupled receptor</keyword>
<dbReference type="GO" id="GO:0004930">
    <property type="term" value="F:G protein-coupled receptor activity"/>
    <property type="evidence" value="ECO:0007669"/>
    <property type="project" value="UniProtKB-KW"/>
</dbReference>
<evidence type="ECO:0000256" key="2">
    <source>
        <dbReference type="ARBA" id="ARBA00022475"/>
    </source>
</evidence>
<comment type="subcellular location">
    <subcellularLocation>
        <location evidence="1 13">Cell membrane</location>
        <topology evidence="1 13">Multi-pass membrane protein</topology>
    </subcellularLocation>
</comment>
<evidence type="ECO:0000256" key="3">
    <source>
        <dbReference type="ARBA" id="ARBA00022606"/>
    </source>
</evidence>
<keyword evidence="5 13" id="KW-0552">Olfaction</keyword>
<dbReference type="AlphaFoldDB" id="A0A974E0U7"/>
<keyword evidence="11 12" id="KW-0807">Transducer</keyword>
<evidence type="ECO:0000256" key="8">
    <source>
        <dbReference type="ARBA" id="ARBA00023136"/>
    </source>
</evidence>
<keyword evidence="8 13" id="KW-0472">Membrane</keyword>
<feature type="transmembrane region" description="Helical" evidence="13">
    <location>
        <begin position="60"/>
        <end position="82"/>
    </location>
</feature>
<evidence type="ECO:0000256" key="5">
    <source>
        <dbReference type="ARBA" id="ARBA00022725"/>
    </source>
</evidence>
<dbReference type="GO" id="GO:0005886">
    <property type="term" value="C:plasma membrane"/>
    <property type="evidence" value="ECO:0007669"/>
    <property type="project" value="UniProtKB-SubCell"/>
</dbReference>
<gene>
    <name evidence="15" type="ORF">XELAEV_18007516mg</name>
</gene>
<dbReference type="InterPro" id="IPR047132">
    <property type="entry name" value="Olfact_rcpt_6C-like"/>
</dbReference>
<dbReference type="InterPro" id="IPR017452">
    <property type="entry name" value="GPCR_Rhodpsn_7TM"/>
</dbReference>
<feature type="transmembrane region" description="Helical" evidence="13">
    <location>
        <begin position="21"/>
        <end position="40"/>
    </location>
</feature>
<reference evidence="16" key="1">
    <citation type="journal article" date="2016" name="Nature">
        <title>Genome evolution in the allotetraploid frog Xenopus laevis.</title>
        <authorList>
            <person name="Session A.M."/>
            <person name="Uno Y."/>
            <person name="Kwon T."/>
            <person name="Chapman J.A."/>
            <person name="Toyoda A."/>
            <person name="Takahashi S."/>
            <person name="Fukui A."/>
            <person name="Hikosaka A."/>
            <person name="Suzuki A."/>
            <person name="Kondo M."/>
            <person name="van Heeringen S.J."/>
            <person name="Quigley I."/>
            <person name="Heinz S."/>
            <person name="Ogino H."/>
            <person name="Ochi H."/>
            <person name="Hellsten U."/>
            <person name="Lyons J.B."/>
            <person name="Simakov O."/>
            <person name="Putnam N."/>
            <person name="Stites J."/>
            <person name="Kuroki Y."/>
            <person name="Tanaka T."/>
            <person name="Michiue T."/>
            <person name="Watanabe M."/>
            <person name="Bogdanovic O."/>
            <person name="Lister R."/>
            <person name="Georgiou G."/>
            <person name="Paranjpe S.S."/>
            <person name="van Kruijsbergen I."/>
            <person name="Shu S."/>
            <person name="Carlson J."/>
            <person name="Kinoshita T."/>
            <person name="Ohta Y."/>
            <person name="Mawaribuchi S."/>
            <person name="Jenkins J."/>
            <person name="Grimwood J."/>
            <person name="Schmutz J."/>
            <person name="Mitros T."/>
            <person name="Mozaffari S.V."/>
            <person name="Suzuki Y."/>
            <person name="Haramoto Y."/>
            <person name="Yamamoto T.S."/>
            <person name="Takagi C."/>
            <person name="Heald R."/>
            <person name="Miller K."/>
            <person name="Haudenschild C."/>
            <person name="Kitzman J."/>
            <person name="Nakayama T."/>
            <person name="Izutsu Y."/>
            <person name="Robert J."/>
            <person name="Fortriede J."/>
            <person name="Burns K."/>
            <person name="Lotay V."/>
            <person name="Karimi K."/>
            <person name="Yasuoka Y."/>
            <person name="Dichmann D.S."/>
            <person name="Flajnik M.F."/>
            <person name="Houston D.W."/>
            <person name="Shendure J."/>
            <person name="DuPasquier L."/>
            <person name="Vize P.D."/>
            <person name="Zorn A.M."/>
            <person name="Ito M."/>
            <person name="Marcotte E.M."/>
            <person name="Wallingford J.B."/>
            <person name="Ito Y."/>
            <person name="Asashima M."/>
            <person name="Ueno N."/>
            <person name="Matsuda Y."/>
            <person name="Veenstra G.J."/>
            <person name="Fujiyama A."/>
            <person name="Harland R.M."/>
            <person name="Taira M."/>
            <person name="Rokhsar D.S."/>
        </authorList>
    </citation>
    <scope>NUCLEOTIDE SEQUENCE [LARGE SCALE GENOMIC DNA]</scope>
    <source>
        <strain evidence="16">J</strain>
    </source>
</reference>
<dbReference type="PROSITE" id="PS50262">
    <property type="entry name" value="G_PROTEIN_RECEP_F1_2"/>
    <property type="match status" value="1"/>
</dbReference>
<keyword evidence="3 13" id="KW-0716">Sensory transduction</keyword>
<evidence type="ECO:0000313" key="16">
    <source>
        <dbReference type="Proteomes" id="UP000694892"/>
    </source>
</evidence>
<evidence type="ECO:0000256" key="4">
    <source>
        <dbReference type="ARBA" id="ARBA00022692"/>
    </source>
</evidence>
<protein>
    <recommendedName>
        <fullName evidence="13">Olfactory receptor</fullName>
    </recommendedName>
</protein>
<keyword evidence="4 12" id="KW-0812">Transmembrane</keyword>
<dbReference type="Gene3D" id="1.20.1070.10">
    <property type="entry name" value="Rhodopsin 7-helix transmembrane proteins"/>
    <property type="match status" value="1"/>
</dbReference>